<keyword evidence="7" id="KW-0408">Iron</keyword>
<dbReference type="CDD" id="cd06123">
    <property type="entry name" value="cupin_HAO"/>
    <property type="match status" value="1"/>
</dbReference>
<reference evidence="8" key="1">
    <citation type="submission" date="2023-07" db="EMBL/GenBank/DDBJ databases">
        <title>Genomic Encyclopedia of Type Strains, Phase IV (KMG-IV): sequencing the most valuable type-strain genomes for metagenomic binning, comparative biology and taxonomic classification.</title>
        <authorList>
            <person name="Goeker M."/>
        </authorList>
    </citation>
    <scope>NUCLEOTIDE SEQUENCE</scope>
    <source>
        <strain evidence="8">DSM 21202</strain>
    </source>
</reference>
<evidence type="ECO:0000256" key="6">
    <source>
        <dbReference type="ARBA" id="ARBA00023002"/>
    </source>
</evidence>
<dbReference type="PANTHER" id="PTHR15497:SF1">
    <property type="entry name" value="3-HYDROXYANTHRANILATE 3,4-DIOXYGENASE"/>
    <property type="match status" value="1"/>
</dbReference>
<proteinExistence type="predicted"/>
<dbReference type="RefSeq" id="WP_306884503.1">
    <property type="nucleotide sequence ID" value="NZ_JAUSUL010000001.1"/>
</dbReference>
<dbReference type="EMBL" id="JAUSUL010000001">
    <property type="protein sequence ID" value="MDQ0314718.1"/>
    <property type="molecule type" value="Genomic_DNA"/>
</dbReference>
<evidence type="ECO:0000256" key="5">
    <source>
        <dbReference type="ARBA" id="ARBA00022964"/>
    </source>
</evidence>
<keyword evidence="5" id="KW-0223">Dioxygenase</keyword>
<comment type="caution">
    <text evidence="8">The sequence shown here is derived from an EMBL/GenBank/DDBJ whole genome shotgun (WGS) entry which is preliminary data.</text>
</comment>
<keyword evidence="9" id="KW-1185">Reference proteome</keyword>
<dbReference type="AlphaFoldDB" id="A0AAE3VML5"/>
<sequence>MYYERSLSKAPVIELEEAVKELAETGKRVKVLWQEPDALTFVARGREYRSEFHINPSDEIMYMIKGQMNLHIRKEDGSEEIVVVPEGGLNFTPHGMPHSPRFPPDAFLLVSERVRREGEADRFQWYCPSCDALLHEETFVVSDYRADPVSKAYSNFFDSEEARTCGKCGNTMPRPEGV</sequence>
<dbReference type="InterPro" id="IPR010329">
    <property type="entry name" value="3hydroanth_dOase"/>
</dbReference>
<comment type="cofactor">
    <cofactor evidence="1">
        <name>Fe(2+)</name>
        <dbReference type="ChEBI" id="CHEBI:29033"/>
    </cofactor>
</comment>
<name>A0AAE3VML5_9HYPH</name>
<dbReference type="GO" id="GO:0005506">
    <property type="term" value="F:iron ion binding"/>
    <property type="evidence" value="ECO:0007669"/>
    <property type="project" value="InterPro"/>
</dbReference>
<evidence type="ECO:0000256" key="7">
    <source>
        <dbReference type="ARBA" id="ARBA00023004"/>
    </source>
</evidence>
<evidence type="ECO:0000313" key="8">
    <source>
        <dbReference type="EMBL" id="MDQ0314718.1"/>
    </source>
</evidence>
<accession>A0AAE3VML5</accession>
<dbReference type="GO" id="GO:0000334">
    <property type="term" value="F:3-hydroxyanthranilate 3,4-dioxygenase activity"/>
    <property type="evidence" value="ECO:0007669"/>
    <property type="project" value="UniProtKB-EC"/>
</dbReference>
<dbReference type="Proteomes" id="UP001229244">
    <property type="component" value="Unassembled WGS sequence"/>
</dbReference>
<keyword evidence="6 8" id="KW-0560">Oxidoreductase</keyword>
<evidence type="ECO:0000256" key="2">
    <source>
        <dbReference type="ARBA" id="ARBA00002752"/>
    </source>
</evidence>
<comment type="function">
    <text evidence="2">Catalyzes the oxidative ring opening of 3-hydroxyanthranilate to 2-amino-3-carboxymuconate semialdehyde, which spontaneously cyclizes to quinolinate.</text>
</comment>
<dbReference type="InterPro" id="IPR014710">
    <property type="entry name" value="RmlC-like_jellyroll"/>
</dbReference>
<dbReference type="SUPFAM" id="SSF51182">
    <property type="entry name" value="RmlC-like cupins"/>
    <property type="match status" value="1"/>
</dbReference>
<evidence type="ECO:0000256" key="3">
    <source>
        <dbReference type="ARBA" id="ARBA00022642"/>
    </source>
</evidence>
<keyword evidence="4" id="KW-0479">Metal-binding</keyword>
<evidence type="ECO:0000256" key="1">
    <source>
        <dbReference type="ARBA" id="ARBA00001954"/>
    </source>
</evidence>
<dbReference type="InterPro" id="IPR011051">
    <property type="entry name" value="RmlC_Cupin_sf"/>
</dbReference>
<dbReference type="Pfam" id="PF06052">
    <property type="entry name" value="3-HAO"/>
    <property type="match status" value="1"/>
</dbReference>
<dbReference type="GO" id="GO:0019363">
    <property type="term" value="P:pyridine nucleotide biosynthetic process"/>
    <property type="evidence" value="ECO:0007669"/>
    <property type="project" value="UniProtKB-KW"/>
</dbReference>
<dbReference type="EC" id="1.13.11.6" evidence="8"/>
<dbReference type="Gene3D" id="2.60.120.10">
    <property type="entry name" value="Jelly Rolls"/>
    <property type="match status" value="1"/>
</dbReference>
<evidence type="ECO:0000313" key="9">
    <source>
        <dbReference type="Proteomes" id="UP001229244"/>
    </source>
</evidence>
<dbReference type="PANTHER" id="PTHR15497">
    <property type="entry name" value="3-HYDROXYANTHRANILATE 3,4-DIOXYGENASE"/>
    <property type="match status" value="1"/>
</dbReference>
<evidence type="ECO:0000256" key="4">
    <source>
        <dbReference type="ARBA" id="ARBA00022723"/>
    </source>
</evidence>
<organism evidence="8 9">
    <name type="scientific">Amorphus orientalis</name>
    <dbReference type="NCBI Taxonomy" id="649198"/>
    <lineage>
        <taxon>Bacteria</taxon>
        <taxon>Pseudomonadati</taxon>
        <taxon>Pseudomonadota</taxon>
        <taxon>Alphaproteobacteria</taxon>
        <taxon>Hyphomicrobiales</taxon>
        <taxon>Amorphaceae</taxon>
        <taxon>Amorphus</taxon>
    </lineage>
</organism>
<gene>
    <name evidence="8" type="ORF">J2S73_001155</name>
</gene>
<keyword evidence="3" id="KW-0662">Pyridine nucleotide biosynthesis</keyword>
<protein>
    <submittedName>
        <fullName evidence="8">3-hydroxyanthranilate 3,4-dioxygenase</fullName>
        <ecNumber evidence="8">1.13.11.6</ecNumber>
    </submittedName>
</protein>